<dbReference type="EMBL" id="CABFNS010000709">
    <property type="protein sequence ID" value="VUC23544.1"/>
    <property type="molecule type" value="Genomic_DNA"/>
</dbReference>
<evidence type="ECO:0000313" key="3">
    <source>
        <dbReference type="Proteomes" id="UP000766486"/>
    </source>
</evidence>
<sequence>MPLWNIYHTAGIFESQETRNNLASDITRLYTSSGLPAFYVVVQFIPLPPGNVFVGAESRHHKPFVRLVVEHMAVHRHEGDDNMPKLFSDRINKTLTPYIAEKGYDWEITVSDTSRDFWRMNGIAPPPWKSEVEKLWVREGRPVEWDKRQPSL</sequence>
<keyword evidence="3" id="KW-1185">Reference proteome</keyword>
<reference evidence="2 3" key="1">
    <citation type="submission" date="2019-06" db="EMBL/GenBank/DDBJ databases">
        <authorList>
            <person name="Broberg M."/>
        </authorList>
    </citation>
    <scope>NUCLEOTIDE SEQUENCE [LARGE SCALE GENOMIC DNA]</scope>
</reference>
<dbReference type="Gene3D" id="3.30.429.10">
    <property type="entry name" value="Macrophage Migration Inhibitory Factor"/>
    <property type="match status" value="1"/>
</dbReference>
<name>A0ABY6TYJ1_BIOOC</name>
<protein>
    <recommendedName>
        <fullName evidence="1">Tautomerase cis-CaaD-like domain-containing protein</fullName>
    </recommendedName>
</protein>
<evidence type="ECO:0000259" key="1">
    <source>
        <dbReference type="Pfam" id="PF14832"/>
    </source>
</evidence>
<evidence type="ECO:0000313" key="2">
    <source>
        <dbReference type="EMBL" id="VUC23544.1"/>
    </source>
</evidence>
<proteinExistence type="predicted"/>
<accession>A0ABY6TYJ1</accession>
<comment type="caution">
    <text evidence="2">The sequence shown here is derived from an EMBL/GenBank/DDBJ whole genome shotgun (WGS) entry which is preliminary data.</text>
</comment>
<organism evidence="2 3">
    <name type="scientific">Bionectria ochroleuca</name>
    <name type="common">Gliocladium roseum</name>
    <dbReference type="NCBI Taxonomy" id="29856"/>
    <lineage>
        <taxon>Eukaryota</taxon>
        <taxon>Fungi</taxon>
        <taxon>Dikarya</taxon>
        <taxon>Ascomycota</taxon>
        <taxon>Pezizomycotina</taxon>
        <taxon>Sordariomycetes</taxon>
        <taxon>Hypocreomycetidae</taxon>
        <taxon>Hypocreales</taxon>
        <taxon>Bionectriaceae</taxon>
        <taxon>Clonostachys</taxon>
    </lineage>
</organism>
<dbReference type="Pfam" id="PF14832">
    <property type="entry name" value="Tautomerase_3"/>
    <property type="match status" value="1"/>
</dbReference>
<dbReference type="InterPro" id="IPR028116">
    <property type="entry name" value="Cis-CaaD-like"/>
</dbReference>
<dbReference type="Proteomes" id="UP000766486">
    <property type="component" value="Unassembled WGS sequence"/>
</dbReference>
<dbReference type="InterPro" id="IPR014347">
    <property type="entry name" value="Tautomerase/MIF_sf"/>
</dbReference>
<gene>
    <name evidence="2" type="ORF">CLO192961_LOCUS120435</name>
</gene>
<feature type="domain" description="Tautomerase cis-CaaD-like" evidence="1">
    <location>
        <begin position="1"/>
        <end position="140"/>
    </location>
</feature>